<keyword evidence="3" id="KW-1185">Reference proteome</keyword>
<dbReference type="Proteomes" id="UP000311382">
    <property type="component" value="Unassembled WGS sequence"/>
</dbReference>
<dbReference type="AlphaFoldDB" id="A0A5C5FVJ6"/>
<dbReference type="STRING" id="5288.A0A5C5FVJ6"/>
<evidence type="ECO:0000313" key="2">
    <source>
        <dbReference type="EMBL" id="TNY20760.1"/>
    </source>
</evidence>
<dbReference type="GO" id="GO:0016787">
    <property type="term" value="F:hydrolase activity"/>
    <property type="evidence" value="ECO:0007669"/>
    <property type="project" value="UniProtKB-KW"/>
</dbReference>
<comment type="caution">
    <text evidence="2">The sequence shown here is derived from an EMBL/GenBank/DDBJ whole genome shotgun (WGS) entry which is preliminary data.</text>
</comment>
<dbReference type="CDD" id="cd09996">
    <property type="entry name" value="HDAC_classII_1"/>
    <property type="match status" value="1"/>
</dbReference>
<dbReference type="EMBL" id="SOZI01000058">
    <property type="protein sequence ID" value="TNY20760.1"/>
    <property type="molecule type" value="Genomic_DNA"/>
</dbReference>
<dbReference type="InterPro" id="IPR037138">
    <property type="entry name" value="His_deacetylse_dom_sf"/>
</dbReference>
<dbReference type="OrthoDB" id="2533172at2759"/>
<dbReference type="InterPro" id="IPR023696">
    <property type="entry name" value="Ureohydrolase_dom_sf"/>
</dbReference>
<name>A0A5C5FVJ6_9BASI</name>
<dbReference type="Pfam" id="PF00850">
    <property type="entry name" value="Hist_deacetyl"/>
    <property type="match status" value="1"/>
</dbReference>
<dbReference type="SUPFAM" id="SSF52768">
    <property type="entry name" value="Arginase/deacetylase"/>
    <property type="match status" value="1"/>
</dbReference>
<proteinExistence type="predicted"/>
<dbReference type="InterPro" id="IPR023801">
    <property type="entry name" value="His_deacetylse_dom"/>
</dbReference>
<protein>
    <submittedName>
        <fullName evidence="2">Putative acetylpolyamine aminohydrolase</fullName>
    </submittedName>
</protein>
<evidence type="ECO:0000313" key="3">
    <source>
        <dbReference type="Proteomes" id="UP000311382"/>
    </source>
</evidence>
<dbReference type="Gene3D" id="3.40.800.20">
    <property type="entry name" value="Histone deacetylase domain"/>
    <property type="match status" value="1"/>
</dbReference>
<dbReference type="PANTHER" id="PTHR10625">
    <property type="entry name" value="HISTONE DEACETYLASE HDAC1-RELATED"/>
    <property type="match status" value="1"/>
</dbReference>
<evidence type="ECO:0000259" key="1">
    <source>
        <dbReference type="Pfam" id="PF00850"/>
    </source>
</evidence>
<dbReference type="PRINTS" id="PR01270">
    <property type="entry name" value="HDASUPER"/>
</dbReference>
<feature type="domain" description="Histone deacetylase" evidence="1">
    <location>
        <begin position="44"/>
        <end position="331"/>
    </location>
</feature>
<organism evidence="2 3">
    <name type="scientific">Rhodotorula diobovata</name>
    <dbReference type="NCBI Taxonomy" id="5288"/>
    <lineage>
        <taxon>Eukaryota</taxon>
        <taxon>Fungi</taxon>
        <taxon>Dikarya</taxon>
        <taxon>Basidiomycota</taxon>
        <taxon>Pucciniomycotina</taxon>
        <taxon>Microbotryomycetes</taxon>
        <taxon>Sporidiobolales</taxon>
        <taxon>Sporidiobolaceae</taxon>
        <taxon>Rhodotorula</taxon>
    </lineage>
</organism>
<gene>
    <name evidence="2" type="ORF">DMC30DRAFT_416647</name>
</gene>
<reference evidence="2 3" key="1">
    <citation type="submission" date="2019-03" db="EMBL/GenBank/DDBJ databases">
        <title>Rhodosporidium diobovatum UCD-FST 08-225 genome sequencing, assembly, and annotation.</title>
        <authorList>
            <person name="Fakankun I.U."/>
            <person name="Fristensky B."/>
            <person name="Levin D.B."/>
        </authorList>
    </citation>
    <scope>NUCLEOTIDE SEQUENCE [LARGE SCALE GENOMIC DNA]</scope>
    <source>
        <strain evidence="2 3">UCD-FST 08-225</strain>
    </source>
</reference>
<accession>A0A5C5FVJ6</accession>
<dbReference type="InterPro" id="IPR000286">
    <property type="entry name" value="HDACs"/>
</dbReference>
<sequence length="384" mass="42018">MVKTKLLKSAYLWTAAMGWWDTGADPLMPSDFRLGLAPNKHVAHPDAKRLAHELVEVTGLLDHVERLPIVPAREEHVLLVHDAKYVDRVKRESNETGGDCGDGVSPFGLGAYDLALKGLGASLGLLESVVHGKVKNGYALVHPAGHHAEPDRGRGFCMFNNGAISAEYAIKKLGLRRVAIVDLDVHHGNGAEKIFWKRNDVLTISIHQDRCFPPDSGFASSRGGGKGFGYNFNIPLPPGSGTEAYLYALEKLVAPALRRFKPDVIIVPSGLDANIMDPLARQSVTADGFAAITRGMMRVAEELVHGRLVYLQEGGYSPQYTPICIHRIIETLANVTTLAEDPYGYIINTQYGQVLEPWQRAAIDELRPHVKDIRVEAHGPGRAH</sequence>
<keyword evidence="2" id="KW-0378">Hydrolase</keyword>
<dbReference type="GO" id="GO:0004407">
    <property type="term" value="F:histone deacetylase activity"/>
    <property type="evidence" value="ECO:0007669"/>
    <property type="project" value="TreeGrafter"/>
</dbReference>
<dbReference type="GO" id="GO:0040029">
    <property type="term" value="P:epigenetic regulation of gene expression"/>
    <property type="evidence" value="ECO:0007669"/>
    <property type="project" value="TreeGrafter"/>
</dbReference>